<evidence type="ECO:0000313" key="2">
    <source>
        <dbReference type="EMBL" id="MBB3764054.1"/>
    </source>
</evidence>
<accession>A0A839Z5T9</accession>
<keyword evidence="3" id="KW-1185">Reference proteome</keyword>
<proteinExistence type="predicted"/>
<dbReference type="AlphaFoldDB" id="A0A839Z5T9"/>
<organism evidence="2 3">
    <name type="scientific">Sphingomicrobium lutaoense</name>
    <dbReference type="NCBI Taxonomy" id="515949"/>
    <lineage>
        <taxon>Bacteria</taxon>
        <taxon>Pseudomonadati</taxon>
        <taxon>Pseudomonadota</taxon>
        <taxon>Alphaproteobacteria</taxon>
        <taxon>Sphingomonadales</taxon>
        <taxon>Sphingomonadaceae</taxon>
        <taxon>Sphingomicrobium</taxon>
    </lineage>
</organism>
<evidence type="ECO:0008006" key="4">
    <source>
        <dbReference type="Google" id="ProtNLM"/>
    </source>
</evidence>
<evidence type="ECO:0000313" key="3">
    <source>
        <dbReference type="Proteomes" id="UP000578569"/>
    </source>
</evidence>
<feature type="transmembrane region" description="Helical" evidence="1">
    <location>
        <begin position="68"/>
        <end position="88"/>
    </location>
</feature>
<keyword evidence="1" id="KW-1133">Transmembrane helix</keyword>
<dbReference type="EMBL" id="JACICF010000001">
    <property type="protein sequence ID" value="MBB3764054.1"/>
    <property type="molecule type" value="Genomic_DNA"/>
</dbReference>
<feature type="transmembrane region" description="Helical" evidence="1">
    <location>
        <begin position="156"/>
        <end position="176"/>
    </location>
</feature>
<reference evidence="2 3" key="1">
    <citation type="submission" date="2020-08" db="EMBL/GenBank/DDBJ databases">
        <title>Genomic Encyclopedia of Type Strains, Phase IV (KMG-IV): sequencing the most valuable type-strain genomes for metagenomic binning, comparative biology and taxonomic classification.</title>
        <authorList>
            <person name="Goeker M."/>
        </authorList>
    </citation>
    <scope>NUCLEOTIDE SEQUENCE [LARGE SCALE GENOMIC DNA]</scope>
    <source>
        <strain evidence="2 3">DSM 24194</strain>
    </source>
</reference>
<dbReference type="RefSeq" id="WP_183933346.1">
    <property type="nucleotide sequence ID" value="NZ_JACICF010000001.1"/>
</dbReference>
<keyword evidence="1" id="KW-0812">Transmembrane</keyword>
<comment type="caution">
    <text evidence="2">The sequence shown here is derived from an EMBL/GenBank/DDBJ whole genome shotgun (WGS) entry which is preliminary data.</text>
</comment>
<keyword evidence="1" id="KW-0472">Membrane</keyword>
<gene>
    <name evidence="2" type="ORF">FHS50_001077</name>
</gene>
<dbReference type="Proteomes" id="UP000578569">
    <property type="component" value="Unassembled WGS sequence"/>
</dbReference>
<protein>
    <recommendedName>
        <fullName evidence="4">VanZ like family protein</fullName>
    </recommendedName>
</protein>
<evidence type="ECO:0000256" key="1">
    <source>
        <dbReference type="SAM" id="Phobius"/>
    </source>
</evidence>
<feature type="transmembrane region" description="Helical" evidence="1">
    <location>
        <begin position="12"/>
        <end position="37"/>
    </location>
</feature>
<name>A0A839Z5T9_9SPHN</name>
<feature type="transmembrane region" description="Helical" evidence="1">
    <location>
        <begin position="43"/>
        <end position="61"/>
    </location>
</feature>
<sequence>MGVHDPAIIEKRLWWGALGLIAVIFSTTFFAGALAQVPAREKHLIVLAPAIFASLLFLFGVGRKRRALGVALALALLLVIGMSLLRIVTPAERSHLIEYAGVALLMREALRERAARGLTVATPEPLVFAAVLAVGIVDETFQWIMPHRSFDLRDIIVDAVAALLGLAISAGVHRFAARGSG</sequence>
<dbReference type="NCBIfam" id="NF037970">
    <property type="entry name" value="vanZ_1"/>
    <property type="match status" value="1"/>
</dbReference>